<evidence type="ECO:0000256" key="12">
    <source>
        <dbReference type="PROSITE-ProRule" id="PRU10141"/>
    </source>
</evidence>
<dbReference type="InterPro" id="IPR001245">
    <property type="entry name" value="Ser-Thr/Tyr_kinase_cat_dom"/>
</dbReference>
<keyword evidence="9" id="KW-1133">Transmembrane helix</keyword>
<dbReference type="PROSITE" id="PS00108">
    <property type="entry name" value="PROTEIN_KINASE_ST"/>
    <property type="match status" value="1"/>
</dbReference>
<feature type="signal peptide" evidence="13">
    <location>
        <begin position="1"/>
        <end position="25"/>
    </location>
</feature>
<evidence type="ECO:0000256" key="9">
    <source>
        <dbReference type="ARBA" id="ARBA00022989"/>
    </source>
</evidence>
<accession>A0AAV8S5A4</accession>
<feature type="binding site" evidence="12">
    <location>
        <position position="348"/>
    </location>
    <ligand>
        <name>ATP</name>
        <dbReference type="ChEBI" id="CHEBI:30616"/>
    </ligand>
</feature>
<keyword evidence="3" id="KW-0808">Transferase</keyword>
<dbReference type="PROSITE" id="PS50011">
    <property type="entry name" value="PROTEIN_KINASE_DOM"/>
    <property type="match status" value="1"/>
</dbReference>
<evidence type="ECO:0000256" key="5">
    <source>
        <dbReference type="ARBA" id="ARBA00022729"/>
    </source>
</evidence>
<comment type="subcellular location">
    <subcellularLocation>
        <location evidence="1">Membrane</location>
        <topology evidence="1">Single-pass membrane protein</topology>
    </subcellularLocation>
</comment>
<sequence length="612" mass="68322">MPTPPPLPSLLMAAILLSSTTSVFSAYQCPNCGPTAVPYPLSTGPNCGDQSYKIRCNSGSLVFDTEINSYPIISINPTNQRLVIQPASLSSNTCVTTDYIQHGLQLNHSLPFNITGSNTVMLLNCSEMVLLSPLNCTLNSLCHTYVEARLSPPCCETSVCCTFKAGSSTTEHMIEVRDIGCRAYVSFVDLNPNLPVEKWPSPGVEIQWELPKEPMCGSRADCDQKSTCRPDPNDVGTKRCFCKEGSWWNPFQGVCDQSLMSFLGVAFLAGIVSSIAIYRRHKRNSQDRLRRERHNILNVGGSRAAKIFSGRDIRKVTNNFSKDRLLGTGGYGEVYKGILEDGTIVAVKCAKLGNVKGTEQVINEVRILCQVNHRNLVSLLGCCVDLDQPIMVYEYIPNGALHDHLQSRRGRGERAQLSWIRRLRIALRTAQGLAYLHFLALPPIYHRDVKSSNILLDDKLNAKVSDFGLSRLAYDELSHITTCAQGTLGYLDPEYYRKYQLTDKSDVYSFGVVLLELLTSQRAIDFNRMEDDVNLAVYVLRMVHEERVMEVIDPILKENAMSFELESMVAMAYLGLRCVEERRENRPSMKEVVNELEYILSVSMGGKNNLGV</sequence>
<dbReference type="GO" id="GO:0005524">
    <property type="term" value="F:ATP binding"/>
    <property type="evidence" value="ECO:0007669"/>
    <property type="project" value="UniProtKB-UniRule"/>
</dbReference>
<dbReference type="SUPFAM" id="SSF56112">
    <property type="entry name" value="Protein kinase-like (PK-like)"/>
    <property type="match status" value="1"/>
</dbReference>
<evidence type="ECO:0000256" key="6">
    <source>
        <dbReference type="ARBA" id="ARBA00022741"/>
    </source>
</evidence>
<dbReference type="Pfam" id="PF13947">
    <property type="entry name" value="GUB_WAK_bind"/>
    <property type="match status" value="1"/>
</dbReference>
<dbReference type="PANTHER" id="PTHR46008:SF25">
    <property type="entry name" value="PROTEIN KINASE DOMAIN-CONTAINING PROTEIN"/>
    <property type="match status" value="1"/>
</dbReference>
<evidence type="ECO:0000256" key="13">
    <source>
        <dbReference type="SAM" id="SignalP"/>
    </source>
</evidence>
<evidence type="ECO:0000256" key="3">
    <source>
        <dbReference type="ARBA" id="ARBA00022679"/>
    </source>
</evidence>
<evidence type="ECO:0000256" key="10">
    <source>
        <dbReference type="ARBA" id="ARBA00023136"/>
    </source>
</evidence>
<evidence type="ECO:0000256" key="4">
    <source>
        <dbReference type="ARBA" id="ARBA00022692"/>
    </source>
</evidence>
<dbReference type="PROSITE" id="PS00107">
    <property type="entry name" value="PROTEIN_KINASE_ATP"/>
    <property type="match status" value="1"/>
</dbReference>
<keyword evidence="16" id="KW-1185">Reference proteome</keyword>
<name>A0AAV8S5A4_9ROSI</name>
<organism evidence="15 16">
    <name type="scientific">Erythroxylum novogranatense</name>
    <dbReference type="NCBI Taxonomy" id="1862640"/>
    <lineage>
        <taxon>Eukaryota</taxon>
        <taxon>Viridiplantae</taxon>
        <taxon>Streptophyta</taxon>
        <taxon>Embryophyta</taxon>
        <taxon>Tracheophyta</taxon>
        <taxon>Spermatophyta</taxon>
        <taxon>Magnoliopsida</taxon>
        <taxon>eudicotyledons</taxon>
        <taxon>Gunneridae</taxon>
        <taxon>Pentapetalae</taxon>
        <taxon>rosids</taxon>
        <taxon>fabids</taxon>
        <taxon>Malpighiales</taxon>
        <taxon>Erythroxylaceae</taxon>
        <taxon>Erythroxylum</taxon>
    </lineage>
</organism>
<dbReference type="PANTHER" id="PTHR46008">
    <property type="entry name" value="LEAF RUST 10 DISEASE-RESISTANCE LOCUS RECEPTOR-LIKE PROTEIN KINASE-LIKE 1.4"/>
    <property type="match status" value="1"/>
</dbReference>
<evidence type="ECO:0000256" key="1">
    <source>
        <dbReference type="ARBA" id="ARBA00004167"/>
    </source>
</evidence>
<dbReference type="InterPro" id="IPR011009">
    <property type="entry name" value="Kinase-like_dom_sf"/>
</dbReference>
<keyword evidence="6 12" id="KW-0547">Nucleotide-binding</keyword>
<keyword evidence="8 12" id="KW-0067">ATP-binding</keyword>
<dbReference type="GO" id="GO:0004674">
    <property type="term" value="F:protein serine/threonine kinase activity"/>
    <property type="evidence" value="ECO:0007669"/>
    <property type="project" value="UniProtKB-KW"/>
</dbReference>
<feature type="domain" description="Protein kinase" evidence="14">
    <location>
        <begin position="320"/>
        <end position="599"/>
    </location>
</feature>
<dbReference type="Gene3D" id="1.10.510.10">
    <property type="entry name" value="Transferase(Phosphotransferase) domain 1"/>
    <property type="match status" value="1"/>
</dbReference>
<evidence type="ECO:0000256" key="8">
    <source>
        <dbReference type="ARBA" id="ARBA00022840"/>
    </source>
</evidence>
<gene>
    <name evidence="15" type="ORF">K2173_012923</name>
</gene>
<evidence type="ECO:0000259" key="14">
    <source>
        <dbReference type="PROSITE" id="PS50011"/>
    </source>
</evidence>
<dbReference type="EMBL" id="JAIWQS010000188">
    <property type="protein sequence ID" value="KAJ8747343.1"/>
    <property type="molecule type" value="Genomic_DNA"/>
</dbReference>
<dbReference type="Proteomes" id="UP001159364">
    <property type="component" value="Unassembled WGS sequence"/>
</dbReference>
<dbReference type="AlphaFoldDB" id="A0AAV8S5A4"/>
<dbReference type="FunFam" id="1.10.510.10:FF:000161">
    <property type="entry name" value="Wall-associated receptor kinase-like 20"/>
    <property type="match status" value="1"/>
</dbReference>
<reference evidence="15 16" key="1">
    <citation type="submission" date="2021-09" db="EMBL/GenBank/DDBJ databases">
        <title>Genomic insights and catalytic innovation underlie evolution of tropane alkaloids biosynthesis.</title>
        <authorList>
            <person name="Wang Y.-J."/>
            <person name="Tian T."/>
            <person name="Huang J.-P."/>
            <person name="Huang S.-X."/>
        </authorList>
    </citation>
    <scope>NUCLEOTIDE SEQUENCE [LARGE SCALE GENOMIC DNA]</scope>
    <source>
        <strain evidence="15">KIB-2018</strain>
        <tissue evidence="15">Leaf</tissue>
    </source>
</reference>
<proteinExistence type="predicted"/>
<dbReference type="FunFam" id="3.30.200.20:FF:000446">
    <property type="entry name" value="Wall-associated receptor kinase-like 20"/>
    <property type="match status" value="1"/>
</dbReference>
<dbReference type="SMART" id="SM00220">
    <property type="entry name" value="S_TKc"/>
    <property type="match status" value="1"/>
</dbReference>
<keyword evidence="2" id="KW-0723">Serine/threonine-protein kinase</keyword>
<dbReference type="InterPro" id="IPR025287">
    <property type="entry name" value="WAK_GUB"/>
</dbReference>
<dbReference type="InterPro" id="IPR000719">
    <property type="entry name" value="Prot_kinase_dom"/>
</dbReference>
<dbReference type="Pfam" id="PF07714">
    <property type="entry name" value="PK_Tyr_Ser-Thr"/>
    <property type="match status" value="1"/>
</dbReference>
<evidence type="ECO:0000256" key="7">
    <source>
        <dbReference type="ARBA" id="ARBA00022777"/>
    </source>
</evidence>
<dbReference type="GO" id="GO:0005886">
    <property type="term" value="C:plasma membrane"/>
    <property type="evidence" value="ECO:0007669"/>
    <property type="project" value="UniProtKB-ARBA"/>
</dbReference>
<keyword evidence="5 13" id="KW-0732">Signal</keyword>
<keyword evidence="11" id="KW-0325">Glycoprotein</keyword>
<dbReference type="GO" id="GO:0030247">
    <property type="term" value="F:polysaccharide binding"/>
    <property type="evidence" value="ECO:0007669"/>
    <property type="project" value="InterPro"/>
</dbReference>
<dbReference type="InterPro" id="IPR008271">
    <property type="entry name" value="Ser/Thr_kinase_AS"/>
</dbReference>
<keyword evidence="4" id="KW-0812">Transmembrane</keyword>
<evidence type="ECO:0000256" key="11">
    <source>
        <dbReference type="ARBA" id="ARBA00023180"/>
    </source>
</evidence>
<evidence type="ECO:0000313" key="16">
    <source>
        <dbReference type="Proteomes" id="UP001159364"/>
    </source>
</evidence>
<dbReference type="InterPro" id="IPR017441">
    <property type="entry name" value="Protein_kinase_ATP_BS"/>
</dbReference>
<evidence type="ECO:0000256" key="2">
    <source>
        <dbReference type="ARBA" id="ARBA00022527"/>
    </source>
</evidence>
<keyword evidence="7" id="KW-0418">Kinase</keyword>
<evidence type="ECO:0000313" key="15">
    <source>
        <dbReference type="EMBL" id="KAJ8747343.1"/>
    </source>
</evidence>
<keyword evidence="10" id="KW-0472">Membrane</keyword>
<comment type="caution">
    <text evidence="15">The sequence shown here is derived from an EMBL/GenBank/DDBJ whole genome shotgun (WGS) entry which is preliminary data.</text>
</comment>
<feature type="chain" id="PRO_5043518808" description="Protein kinase domain-containing protein" evidence="13">
    <location>
        <begin position="26"/>
        <end position="612"/>
    </location>
</feature>
<dbReference type="Gene3D" id="3.30.200.20">
    <property type="entry name" value="Phosphorylase Kinase, domain 1"/>
    <property type="match status" value="1"/>
</dbReference>
<dbReference type="CDD" id="cd14066">
    <property type="entry name" value="STKc_IRAK"/>
    <property type="match status" value="1"/>
</dbReference>
<protein>
    <recommendedName>
        <fullName evidence="14">Protein kinase domain-containing protein</fullName>
    </recommendedName>
</protein>